<keyword evidence="6 11" id="KW-0798">TonB box</keyword>
<dbReference type="PANTHER" id="PTHR32552:SF83">
    <property type="entry name" value="BLR3904 PROTEIN"/>
    <property type="match status" value="1"/>
</dbReference>
<dbReference type="RefSeq" id="WP_130431241.1">
    <property type="nucleotide sequence ID" value="NZ_SHKP01000005.1"/>
</dbReference>
<dbReference type="InterPro" id="IPR012910">
    <property type="entry name" value="Plug_dom"/>
</dbReference>
<dbReference type="GO" id="GO:0009279">
    <property type="term" value="C:cell outer membrane"/>
    <property type="evidence" value="ECO:0007669"/>
    <property type="project" value="UniProtKB-SubCell"/>
</dbReference>
<keyword evidence="3 10" id="KW-0813">Transport</keyword>
<evidence type="ECO:0000256" key="12">
    <source>
        <dbReference type="SAM" id="SignalP"/>
    </source>
</evidence>
<dbReference type="GO" id="GO:0015891">
    <property type="term" value="P:siderophore transport"/>
    <property type="evidence" value="ECO:0007669"/>
    <property type="project" value="InterPro"/>
</dbReference>
<keyword evidence="9 10" id="KW-0998">Cell outer membrane</keyword>
<dbReference type="InterPro" id="IPR000531">
    <property type="entry name" value="Beta-barrel_TonB"/>
</dbReference>
<comment type="similarity">
    <text evidence="2 10 11">Belongs to the TonB-dependent receptor family.</text>
</comment>
<organism evidence="15 16">
    <name type="scientific">Rivibacter subsaxonicus</name>
    <dbReference type="NCBI Taxonomy" id="457575"/>
    <lineage>
        <taxon>Bacteria</taxon>
        <taxon>Pseudomonadati</taxon>
        <taxon>Pseudomonadota</taxon>
        <taxon>Betaproteobacteria</taxon>
        <taxon>Burkholderiales</taxon>
        <taxon>Rivibacter</taxon>
    </lineage>
</organism>
<dbReference type="GO" id="GO:0015344">
    <property type="term" value="F:siderophore uptake transmembrane transporter activity"/>
    <property type="evidence" value="ECO:0007669"/>
    <property type="project" value="TreeGrafter"/>
</dbReference>
<reference evidence="15 16" key="1">
    <citation type="submission" date="2019-02" db="EMBL/GenBank/DDBJ databases">
        <title>Genomic Encyclopedia of Type Strains, Phase IV (KMG-IV): sequencing the most valuable type-strain genomes for metagenomic binning, comparative biology and taxonomic classification.</title>
        <authorList>
            <person name="Goeker M."/>
        </authorList>
    </citation>
    <scope>NUCLEOTIDE SEQUENCE [LARGE SCALE GENOMIC DNA]</scope>
    <source>
        <strain evidence="15 16">DSM 19570</strain>
    </source>
</reference>
<dbReference type="Gene3D" id="2.170.130.10">
    <property type="entry name" value="TonB-dependent receptor, plug domain"/>
    <property type="match status" value="1"/>
</dbReference>
<dbReference type="Pfam" id="PF00593">
    <property type="entry name" value="TonB_dep_Rec_b-barrel"/>
    <property type="match status" value="1"/>
</dbReference>
<feature type="chain" id="PRO_5020625594" evidence="12">
    <location>
        <begin position="41"/>
        <end position="750"/>
    </location>
</feature>
<evidence type="ECO:0000256" key="7">
    <source>
        <dbReference type="ARBA" id="ARBA00023136"/>
    </source>
</evidence>
<feature type="domain" description="TonB-dependent receptor-like beta-barrel" evidence="13">
    <location>
        <begin position="264"/>
        <end position="720"/>
    </location>
</feature>
<feature type="signal peptide" evidence="12">
    <location>
        <begin position="1"/>
        <end position="40"/>
    </location>
</feature>
<dbReference type="InterPro" id="IPR039426">
    <property type="entry name" value="TonB-dep_rcpt-like"/>
</dbReference>
<dbReference type="EMBL" id="SHKP01000005">
    <property type="protein sequence ID" value="RZU00805.1"/>
    <property type="molecule type" value="Genomic_DNA"/>
</dbReference>
<dbReference type="AlphaFoldDB" id="A0A4Q7VWD9"/>
<sequence length="750" mass="81970">MRARSKRSTPSSTTVRRPTRLLPLGALAAGFGLAAPAVWAQATTAATDEPPAAQATPGALKLQRVEVHGNGERQGKDAYKADQTRIGKSQQDLKDIPQSVTVITEKLIDDTNADTLRGALHRAIGVTFEAGEGGGVGDLVRIRGFSARGDIYQDGMRDTAQYNRDTFNIDRIEVLRGSASMLFGRGSTGGVVNQVNKQPFLMNQNEVALTAGTDDYYRLTGDFNLKTGESAAVRLNVMKTDADSFRNGPTTDRTGFAPTFRWGIGTSDEFSIGLYHLRYEDRPDYGFGWLDGRPVPEARDRWFGFESDYQKDSATYGTFSWLHRFGAEMGGAELRTAFRDGKFKRDLWATTARAGAGAPPISDSTTVTRGNQTRAAEDRQRLLQSDLSAKAGWFGMKHDLVTGIDLTDEATQTYTYAGTPAKPPTLFGTPGVSPALVDTRVRAPSVNFTARNLGVYAQDTVEFIPSWKALLGLRYDSFRAEYTNTDAQPVTWSREDNLPSYRAGLIWQPQANASYYASYGTSFNTTGDLYQFGVAGATQAQRQASADRSANTPPEKSRNAEIGAKWELLDNNLALRTALFRSEKFNERNTDVDTANNAFLLSGRRHTDGIELEGAGRLLPELELFAGVAYMRGNIDEAGSVNQASVGQTPGLTPRWTGNLWLAWRATQKLRLGIGADGMSSRKPADAETSPNEAPGYVKADAMVEYSWANYAVRLNLFNLFDKNYADGLYRGHTVPGVPRSAQLTLTATL</sequence>
<protein>
    <submittedName>
        <fullName evidence="15">Catecholate siderophore receptor</fullName>
    </submittedName>
</protein>
<evidence type="ECO:0000256" key="3">
    <source>
        <dbReference type="ARBA" id="ARBA00022448"/>
    </source>
</evidence>
<evidence type="ECO:0000256" key="9">
    <source>
        <dbReference type="ARBA" id="ARBA00023237"/>
    </source>
</evidence>
<keyword evidence="5 10" id="KW-0812">Transmembrane</keyword>
<dbReference type="NCBIfam" id="TIGR01783">
    <property type="entry name" value="TonB-siderophor"/>
    <property type="match status" value="1"/>
</dbReference>
<evidence type="ECO:0000256" key="2">
    <source>
        <dbReference type="ARBA" id="ARBA00009810"/>
    </source>
</evidence>
<name>A0A4Q7VWD9_9BURK</name>
<evidence type="ECO:0000256" key="6">
    <source>
        <dbReference type="ARBA" id="ARBA00023077"/>
    </source>
</evidence>
<dbReference type="CDD" id="cd01347">
    <property type="entry name" value="ligand_gated_channel"/>
    <property type="match status" value="1"/>
</dbReference>
<evidence type="ECO:0000256" key="4">
    <source>
        <dbReference type="ARBA" id="ARBA00022452"/>
    </source>
</evidence>
<evidence type="ECO:0000256" key="11">
    <source>
        <dbReference type="RuleBase" id="RU003357"/>
    </source>
</evidence>
<feature type="domain" description="TonB-dependent receptor plug" evidence="14">
    <location>
        <begin position="93"/>
        <end position="191"/>
    </location>
</feature>
<evidence type="ECO:0000256" key="8">
    <source>
        <dbReference type="ARBA" id="ARBA00023170"/>
    </source>
</evidence>
<proteinExistence type="inferred from homology"/>
<evidence type="ECO:0000259" key="14">
    <source>
        <dbReference type="Pfam" id="PF07715"/>
    </source>
</evidence>
<dbReference type="InterPro" id="IPR036942">
    <property type="entry name" value="Beta-barrel_TonB_sf"/>
</dbReference>
<dbReference type="PANTHER" id="PTHR32552">
    <property type="entry name" value="FERRICHROME IRON RECEPTOR-RELATED"/>
    <property type="match status" value="1"/>
</dbReference>
<evidence type="ECO:0000313" key="16">
    <source>
        <dbReference type="Proteomes" id="UP000293671"/>
    </source>
</evidence>
<dbReference type="Proteomes" id="UP000293671">
    <property type="component" value="Unassembled WGS sequence"/>
</dbReference>
<comment type="subcellular location">
    <subcellularLocation>
        <location evidence="1 10">Cell outer membrane</location>
        <topology evidence="1 10">Multi-pass membrane protein</topology>
    </subcellularLocation>
</comment>
<dbReference type="Gene3D" id="2.40.170.20">
    <property type="entry name" value="TonB-dependent receptor, beta-barrel domain"/>
    <property type="match status" value="1"/>
</dbReference>
<dbReference type="OrthoDB" id="9790771at2"/>
<keyword evidence="12" id="KW-0732">Signal</keyword>
<keyword evidence="4 10" id="KW-1134">Transmembrane beta strand</keyword>
<evidence type="ECO:0000259" key="13">
    <source>
        <dbReference type="Pfam" id="PF00593"/>
    </source>
</evidence>
<keyword evidence="16" id="KW-1185">Reference proteome</keyword>
<dbReference type="GO" id="GO:0038023">
    <property type="term" value="F:signaling receptor activity"/>
    <property type="evidence" value="ECO:0007669"/>
    <property type="project" value="InterPro"/>
</dbReference>
<gene>
    <name evidence="15" type="ORF">EV670_1518</name>
</gene>
<dbReference type="SUPFAM" id="SSF56935">
    <property type="entry name" value="Porins"/>
    <property type="match status" value="1"/>
</dbReference>
<comment type="caution">
    <text evidence="15">The sequence shown here is derived from an EMBL/GenBank/DDBJ whole genome shotgun (WGS) entry which is preliminary data.</text>
</comment>
<keyword evidence="8 15" id="KW-0675">Receptor</keyword>
<evidence type="ECO:0000313" key="15">
    <source>
        <dbReference type="EMBL" id="RZU00805.1"/>
    </source>
</evidence>
<dbReference type="PROSITE" id="PS52016">
    <property type="entry name" value="TONB_DEPENDENT_REC_3"/>
    <property type="match status" value="1"/>
</dbReference>
<dbReference type="InterPro" id="IPR010105">
    <property type="entry name" value="TonB_sidphr_rcpt"/>
</dbReference>
<dbReference type="InterPro" id="IPR037066">
    <property type="entry name" value="Plug_dom_sf"/>
</dbReference>
<accession>A0A4Q7VWD9</accession>
<evidence type="ECO:0000256" key="1">
    <source>
        <dbReference type="ARBA" id="ARBA00004571"/>
    </source>
</evidence>
<evidence type="ECO:0000256" key="10">
    <source>
        <dbReference type="PROSITE-ProRule" id="PRU01360"/>
    </source>
</evidence>
<dbReference type="Pfam" id="PF07715">
    <property type="entry name" value="Plug"/>
    <property type="match status" value="1"/>
</dbReference>
<keyword evidence="7 10" id="KW-0472">Membrane</keyword>
<evidence type="ECO:0000256" key="5">
    <source>
        <dbReference type="ARBA" id="ARBA00022692"/>
    </source>
</evidence>